<evidence type="ECO:0000256" key="1">
    <source>
        <dbReference type="ARBA" id="ARBA00004245"/>
    </source>
</evidence>
<dbReference type="FunFam" id="3.40.50.300:FF:000373">
    <property type="entry name" value="Cytoplasmic dynein heavy chain 2"/>
    <property type="match status" value="1"/>
</dbReference>
<dbReference type="InterPro" id="IPR041466">
    <property type="entry name" value="Dynein_AAA5_ext"/>
</dbReference>
<organism evidence="18 19">
    <name type="scientific">Macrostomum lignano</name>
    <dbReference type="NCBI Taxonomy" id="282301"/>
    <lineage>
        <taxon>Eukaryota</taxon>
        <taxon>Metazoa</taxon>
        <taxon>Spiralia</taxon>
        <taxon>Lophotrochozoa</taxon>
        <taxon>Platyhelminthes</taxon>
        <taxon>Rhabditophora</taxon>
        <taxon>Macrostomorpha</taxon>
        <taxon>Macrostomida</taxon>
        <taxon>Macrostomidae</taxon>
        <taxon>Macrostomum</taxon>
    </lineage>
</organism>
<feature type="domain" description="AAA+ ATPase" evidence="17">
    <location>
        <begin position="3078"/>
        <end position="3244"/>
    </location>
</feature>
<dbReference type="Pfam" id="PF03028">
    <property type="entry name" value="Dynein_heavy"/>
    <property type="match status" value="1"/>
</dbReference>
<keyword evidence="9" id="KW-0067">ATP-binding</keyword>
<dbReference type="Gene3D" id="1.10.8.720">
    <property type="entry name" value="Region D6 of dynein motor"/>
    <property type="match status" value="1"/>
</dbReference>
<dbReference type="Pfam" id="PF12781">
    <property type="entry name" value="AAA_9"/>
    <property type="match status" value="1"/>
</dbReference>
<dbReference type="Gene3D" id="1.10.287.2620">
    <property type="match status" value="1"/>
</dbReference>
<keyword evidence="5" id="KW-0963">Cytoplasm</keyword>
<evidence type="ECO:0000313" key="18">
    <source>
        <dbReference type="Proteomes" id="UP000095280"/>
    </source>
</evidence>
<dbReference type="FunFam" id="3.40.50.300:FF:000071">
    <property type="entry name" value="Cytoplasmic dynein heavy chain 1"/>
    <property type="match status" value="1"/>
</dbReference>
<dbReference type="InterPro" id="IPR054354">
    <property type="entry name" value="DYNC2H1-like_lid"/>
</dbReference>
<evidence type="ECO:0000256" key="12">
    <source>
        <dbReference type="ARBA" id="ARBA00023175"/>
    </source>
</evidence>
<evidence type="ECO:0000256" key="6">
    <source>
        <dbReference type="ARBA" id="ARBA00022701"/>
    </source>
</evidence>
<dbReference type="Gene3D" id="3.40.50.300">
    <property type="entry name" value="P-loop containing nucleotide triphosphate hydrolases"/>
    <property type="match status" value="5"/>
</dbReference>
<dbReference type="CDD" id="cd00009">
    <property type="entry name" value="AAA"/>
    <property type="match status" value="2"/>
</dbReference>
<feature type="domain" description="AAA+ ATPase" evidence="17">
    <location>
        <begin position="2072"/>
        <end position="2213"/>
    </location>
</feature>
<dbReference type="Gene3D" id="6.10.140.1060">
    <property type="match status" value="1"/>
</dbReference>
<dbReference type="PANTHER" id="PTHR46532:SF4">
    <property type="entry name" value="AAA+ ATPASE DOMAIN-CONTAINING PROTEIN"/>
    <property type="match status" value="1"/>
</dbReference>
<dbReference type="PANTHER" id="PTHR46532">
    <property type="entry name" value="MALE FERTILITY FACTOR KL5"/>
    <property type="match status" value="1"/>
</dbReference>
<dbReference type="GO" id="GO:0005874">
    <property type="term" value="C:microtubule"/>
    <property type="evidence" value="ECO:0007669"/>
    <property type="project" value="UniProtKB-KW"/>
</dbReference>
<dbReference type="InterPro" id="IPR027417">
    <property type="entry name" value="P-loop_NTPase"/>
</dbReference>
<proteinExistence type="inferred from homology"/>
<evidence type="ECO:0000313" key="19">
    <source>
        <dbReference type="WBParaSite" id="maker-uti_cns_0003936-snap-gene-0.7-mRNA-1"/>
    </source>
</evidence>
<dbReference type="GO" id="GO:0005858">
    <property type="term" value="C:axonemal dynein complex"/>
    <property type="evidence" value="ECO:0007669"/>
    <property type="project" value="TreeGrafter"/>
</dbReference>
<name>A0A1I8H0C2_9PLAT</name>
<dbReference type="WBParaSite" id="maker-uti_cns_0003936-snap-gene-0.7-mRNA-1">
    <property type="protein sequence ID" value="maker-uti_cns_0003936-snap-gene-0.7-mRNA-1"/>
    <property type="gene ID" value="maker-uti_cns_0003936-snap-gene-0.7"/>
</dbReference>
<feature type="coiled-coil region" evidence="15">
    <location>
        <begin position="3649"/>
        <end position="3711"/>
    </location>
</feature>
<dbReference type="SMART" id="SM00382">
    <property type="entry name" value="AAA"/>
    <property type="match status" value="4"/>
</dbReference>
<dbReference type="Pfam" id="PF12777">
    <property type="entry name" value="MT"/>
    <property type="match status" value="2"/>
</dbReference>
<dbReference type="Gene3D" id="1.10.472.130">
    <property type="match status" value="1"/>
</dbReference>
<dbReference type="Pfam" id="PF12780">
    <property type="entry name" value="AAA_8"/>
    <property type="match status" value="1"/>
</dbReference>
<dbReference type="GO" id="GO:0005524">
    <property type="term" value="F:ATP binding"/>
    <property type="evidence" value="ECO:0007669"/>
    <property type="project" value="UniProtKB-KW"/>
</dbReference>
<evidence type="ECO:0000256" key="7">
    <source>
        <dbReference type="ARBA" id="ARBA00022737"/>
    </source>
</evidence>
<protein>
    <recommendedName>
        <fullName evidence="4">Dynein heavy chain, cytoplasmic</fullName>
    </recommendedName>
    <alternativeName>
        <fullName evidence="14">Dynein heavy chain, cytosolic</fullName>
    </alternativeName>
</protein>
<dbReference type="FunFam" id="3.20.180.20:FF:000002">
    <property type="entry name" value="Cytoplasmic dynein heavy chain 1"/>
    <property type="match status" value="1"/>
</dbReference>
<evidence type="ECO:0000256" key="11">
    <source>
        <dbReference type="ARBA" id="ARBA00023054"/>
    </source>
</evidence>
<keyword evidence="6" id="KW-0493">Microtubule</keyword>
<keyword evidence="18" id="KW-1185">Reference proteome</keyword>
<dbReference type="Gene3D" id="1.20.58.1120">
    <property type="match status" value="1"/>
</dbReference>
<dbReference type="Pfam" id="PF22597">
    <property type="entry name" value="DYN_lid"/>
    <property type="match status" value="1"/>
</dbReference>
<feature type="coiled-coil region" evidence="15">
    <location>
        <begin position="3393"/>
        <end position="3431"/>
    </location>
</feature>
<reference evidence="19" key="1">
    <citation type="submission" date="2016-11" db="UniProtKB">
        <authorList>
            <consortium name="WormBaseParasite"/>
        </authorList>
    </citation>
    <scope>IDENTIFICATION</scope>
</reference>
<dbReference type="SUPFAM" id="SSF52540">
    <property type="entry name" value="P-loop containing nucleoside triphosphate hydrolases"/>
    <property type="match status" value="4"/>
</dbReference>
<sequence length="4932" mass="556189">MADQAEASLDQPPTADVTIADPEKFKKYLLRVAQCHFEDDDAHLDKKIVAALNEKQTADSIKKFLSDQQVPTLIIQRQSIKDEEGEDDAIGGEASYNISAEVQYVSSKMQSVVLIKRGPFVEADKGFSAQLRVFSFGDGSPYETLHSFISHAVGPYYKSYMRESGKSDRDGDKLAPAVEKKIADLEINLLHLQQNIDIPEITLTPHPIVAAIIKKCNEEGRRPKVTDFEDKIEDSQFLNALQSGVTRWIKEIQKVTKLDRDPASGNALQEISFWLNLERALFKIQEKRESIEVTLTLDILKHAKRFHATVSFDSDTGLKSALGVVNDYNPLMKDFPLNELLSATELDKIKQAVVAIFGHLKKIRSTKYPIQRALRLIEAISRDLSNQLLKVLGTRRLMHIQHDEFEEIMTACFDVFTSWDDEYDKLQGLLRDLVKKKREEMMKTVWRINPAHKRLQTRLDQMRKFRHQHEQLRQGAPCVRKQRGGVAAHFANPWRPRAASAAVSRREFRWRRRPQRGPPPESPGGGLSLARAMVTALMSLRLSPSRALRRAEEGQGTAARDCRQSGALAHLSLCLEATHWLIRVVTTAMGVGATGRGPVKEPVEPALARRSASSLPGWPECPGIHLRDTLLEAPCWRRWRQVIVRVLRPRGPSKLEAAAAAAGAGAEDAGGDASPVQDGAIPETADSNAFEEVNLAYEIVKEVDCLDVSKEGTTLWDAAIRRYEERIDRVEARITTRLRDLLGTAKNANEMFRIFSRFNALLVRPHIRGAIREYQTQLIQRVKDDIEKLHTKFKEQYSDTTACKMSRVRDIPPVAGSIIWARQIERQLNAYLKRVEDVLGKGWEHHLEGQQLKNEGDSFKAKLNTTELFEQWSQNINQKQLSMTGKIFSVESVKKQAGGGGTLYRLRVNFQPEVITLSKEARNMRWLGFRVPLGIVNKAHQANQLYPYAVSLCESVKSYQSTCARIDSEHGQDVNLLCAGLRREVQLIIMEGATLVWESYRLDPFVHKLADSVNNYQEKTDDLLAITRQIDAEMVSLDTCGFSKQNFTEVINKIQKQIDALSLHEYANLSLWVSKLDKAVETKLAVRLESALKAWIRILKGNVNPEDDEVDATVGKPQIKKIVHELRITNQQMHLHPSLEAAQQELMHQLTLWQENVSSLPRLSHQRYQVGPAQVVQQERDRTYASVFSRLSNAGEVLETAHAEIQKIVQEAEVYVTTWTRYQALWDLQPDQVYPKLGNNPGVWMNVLDEIKAMRKTFDVAETQKEFGPLVILFGKVQGKVSMKYDTWHKDVLGKFGNLMATQMNTLFSDISKARNNLEQQPGASPGASTQDAVALITYSQSLKRKMKTWEKTVEQCQAGQALLFRDRFQFPSGWLDSDQVTGEWSALTDILNRKTQAISGQVASLQVKIVAEDRLIEAKTSDLLAEWEKQKPVEGDCKPDEALQTLAILEGKLGRLQEERRNVQTAKEALELSEGGPPPSEERVKVATEELADLKAVWTSLGSVHDDLSGLRDSPWQTVQPRKLRQDLDALGARLKELPARFRQYAAYTHLKGRLSSLTKANMLVTELKSEALKERHWKTLQKQLGVSWNMNDLSLGQLWDLDLQRNETVIRDVLAVAQGEKALEEFLRQVTELWKGYELELVSFQNKCRLIRGWDDLFSKVKEHMASLNAMKLSPYFKQFEEEALAWEDRLNRINALFDCWIDVQRRWVYLEGIFSGSADIKTLLPVESQRFASVSSEFLGLMKKVAKSPLIMDVLNIPNAQKQLERLADLLAKIQKSLGEYLERQRASFARFYFVGDEDLLEIIGNSKNVHRLQKHFKKMFAGVHTLKLDEEATTVFGLCSKEGEEVPFVTPVSIKDNPRINDWLTMVEKEMRVTLAKLLAKATLGLKDVTASSENRDEKFMEWADTYQAQLVILAAQVIWSESVEAALASIDKVGAKGDPDMAPLEDVLKSVEGTLNLLADSVLKEQPPVRRKKLEQLIIEYVHQRDVTRQLITDKIGSNKSFEWLAQMRFYFDPKQTDPLKQLIIRIANASFNYGFEYLGVAERLVQTPLTDRCYLTMTQALEGRLGGSPFGPAGTGKTESVKALGNQLGRFVLVFNCDETFDFQAMGRIFVGLCQVGAWGCFDEFNRLEERMLSAVSQQIQGIQMALREYLTGDSSVKPKAELLGREVLVHQDMAVFITMNPGYAGRSNLPDNLKKLFRSLAMTQPDRQLIAQVMLYSQGFRTAEKLAAKVVPFFKLCAEQLSAQSHYDFGLRALKSVLTSAGNVKRDRIQQIKASAGDDYNEADVASRLPEQEILIQSLMETMVPKLVAEDIPLLFSLLSDVFPGIEYVPAEMSALRAEIRKVCEEMHLVYGESGDEGERWVEKVLQVYQITNIQHGLMLVGPSGSGKTKAWRVLLKALERLEGIEGVAHVIDPKSISKDNLYGFMDPNTREWFDGIFTHTLRKIVDSLRGEAGKRQWIIFDGDVDPEWVENLNSVLDDNKLLTLPNGERLGIPPNVRIMFEVQDLKYATLATVSRCGMVWFSDEVLTTTMVMHNYLSSLRNVPVDESDEGSVLDVQRKLAAVWEAQLQSDGIVIRCLDEAAKLDHIMDFSRMRALSSLFSMLNQSARNVIAYNASHPDFPMSDEQIELYASKTIVVSVLWAMSGDGKLKIREQLGEFIRGVSTIPLPPGNSPIIDYEVTIQGEWAPWGNKVPQMEVESHKITATDVVIPTLDTVRHECLLSGWLAEHRPVLLCGPPGSGKTMTLFAALRSLPDMEVVGLNFSSATTPELLLKSFDQYCEYKKTPNGLVLAPQQLNKWLVFFCDEINLPDEDSYGTQRVISFIRQMVEHGGFHRCTPGDLQWVTLERVQFVGACNPPTDPGRKPLSARFMRHVPLVYVDYPGRTSLTQIYGSFNRAMLRQLPPLRPYADPITNAMVDFFLMSQERFTVDQQPHYVYSPREMTRWVRGIHEALTQVDSLPIEGLVRIWAHEALRLFQDRLVEDGERKWTDDTIDQVADKHFPGINKQEALRRPILFSNWLTKEYGPVEREPLRDYVRARLKVFYEEELDVPLVLFNQVLEHVLRIDRVFRQPQGHLLLIGVSGAGKTTLSRFVSWINGLSVFQVKVHNKYTGEDFDEDLRSVLRRTGCKGEKVTFIMDESNVKDSSFLERMNTLLANGEVPGLFEGDEFQTLMTQCKEGAARDGLMLDSHEELYRWFTQQICRNLHVVFTMNPSSDGLKDRASTSPALFNRCVLNWFGDWSLEAYFQVIDFVLSITSVPEYQFTVILDYRFSDQIPVGKEFTERVDLDKADYSVPDYPPMALEGLPSRPNHREMVNNAFVFVHQTLHQANQRVAKRGGRVAAITPRHFLDFIHHYVKLTNEKRADLEEQQLHLNKGLTKIRETVEQVEVMQSSLSQKRSELERMNEQANQKLKQMVQDQQVAEESKKKGEMLQKSLAEKEIFIAEKTKEVTAELSQVEPAVSEAKQAVNAVTRQQLVEVRSLPNPPPLVKLALESVCTMLGEPTQDWKSIRTILMRDNFISQLLNYQTEDLSGSIPVEGIKRKDIQEIKAMKNPPPAVKMAVESICLLLGEKSSDWKQIQGVIVKDTFVPSIVNYKTLEMPDSIRETMKKKYLSNPDYNFEKVNRASIACGPMVKWAIAQISYAEMLQKVEPLRAELKALEVEAGSNRRNAEECQAEISRLEKSIAKYKEEYAALISQAQAIKSDLASVEAKVSRSVALLSSLSNEKKRWESGSDAFKAQMETIVGDCLLSSAFMAYAGYFDQHMRTTLFTTWSHHLQQANIKYRSDLARVEYLSNPDERLRWTSNALPSDDLCTENAIILKRFNRYPLIVDPSGQATEFITNEYKGKKITRTSFLDDSFRKTLESALRFGTPLLVQDVESYDPILNPVLNREVRRTGGRTLMTLGDQDIDLSPTFTIFLSTRDPSVDFSPDLCSRVTFVNFTVTRSSLQNQCLNAVLQAERPDVDKKRGDLLRMQGEFQARLRQLEQELLRALSAAQGNILNDDAIITQLETLKKEAAEVSAKAAEADQVMEEVENVSRQYQPLAQSCSAIFFTLEGLSQLHSLYHYSLQFFLSMFNAALHTQDLSGLTEPSKRLEDQISLAVLLARIYLRSSSTPFDAEFQHFLRSQIVTGAQELDTAKAANKLAELACFKNLPGLVAKNDEFSAWVNQVSPEISVPKLWQAPSAAEEERGQAIYSLLLVQAFRPDRLLAAAHHFVAALLSEDFLQSCQILAGDLAKSVLEEVTSATPLLICSPPGYDASGRVEELASECGKQLTGIAIGSAEGFSAAEKAVNSGAKTGGWIALKNVHLAPAWLGQLEKRLHTLAPHPNFRLFLTAEISPKLPTNIIRTARVFVFEPPAGLKASLMRTLSAIPPQRMSKAPAERSRLYFLLAWFHAVVQERLRYTPLGWAKRYEFNESDLKCACDTIDTWVDGAAMGRANLPPDKIPWDALRTLMSQCIYGGKIDNAFDARLLQTFLESLFDAASFDGDRPIVEHVDGVEGGRIMPPEGSKRNEIFAWINKLPDTQTPSWLGLPNNAEKVLLRNLGHILPLAGTVAAAAPPSGRARLSFCGRRLAALCGIFASETRGLPARLVKDLLKLDLLEEDEKDEGGQEMLGKVMQMQHVEDDEDLVVSGRQRTISNAGDARPAWMRQLCNQANDWLGQLPKDLRRMARTAENIKDPLFRCFEREVTSAANLLAAVRKDLSEVAAVCAAERKPTNHHRKMMADLQKSLIPAGWKKYTVPAGLTAIQWVADFAERVRQMARISDLVAKGGIESLRLAPVWLGGLFMPEAYITATRQTVAQSNRWALEELTLDVKVRPAADGPPPDASTFVVHGLRLMGAECADNKLRLVNSISSELARTEICWVRHEAYKKPPPESSVSLPVYLNSTRAQLLFTLTFPTEEPNTATQFFERGVAVTASVLG</sequence>
<keyword evidence="10" id="KW-0243">Dynein</keyword>
<accession>A0A1I8H0C2</accession>
<keyword evidence="12" id="KW-0505">Motor protein</keyword>
<dbReference type="FunFam" id="3.10.490.20:FF:000004">
    <property type="entry name" value="Cytoplasmic dynein heavy chain 2"/>
    <property type="match status" value="1"/>
</dbReference>
<dbReference type="InterPro" id="IPR043157">
    <property type="entry name" value="Dynein_AAA1S"/>
</dbReference>
<dbReference type="InterPro" id="IPR041228">
    <property type="entry name" value="Dynein_C"/>
</dbReference>
<dbReference type="Gene3D" id="1.10.8.710">
    <property type="match status" value="1"/>
</dbReference>
<feature type="domain" description="AAA+ ATPase" evidence="17">
    <location>
        <begin position="2734"/>
        <end position="2886"/>
    </location>
</feature>
<dbReference type="InterPro" id="IPR043160">
    <property type="entry name" value="Dynein_C_barrel"/>
</dbReference>
<dbReference type="InterPro" id="IPR004273">
    <property type="entry name" value="Dynein_heavy_D6_P-loop"/>
</dbReference>
<dbReference type="InterPro" id="IPR042228">
    <property type="entry name" value="Dynein_linker_3"/>
</dbReference>
<comment type="subunit">
    <text evidence="3">Consists of at least two heavy chains and a number of intermediate and light chains.</text>
</comment>
<dbReference type="InterPro" id="IPR035699">
    <property type="entry name" value="AAA_6"/>
</dbReference>
<evidence type="ECO:0000256" key="9">
    <source>
        <dbReference type="ARBA" id="ARBA00022840"/>
    </source>
</evidence>
<dbReference type="Gene3D" id="1.20.920.30">
    <property type="match status" value="1"/>
</dbReference>
<evidence type="ECO:0000256" key="13">
    <source>
        <dbReference type="ARBA" id="ARBA00023212"/>
    </source>
</evidence>
<evidence type="ECO:0000256" key="10">
    <source>
        <dbReference type="ARBA" id="ARBA00023017"/>
    </source>
</evidence>
<dbReference type="FunFam" id="3.40.50.300:FF:000517">
    <property type="entry name" value="Cytoplasmic dynein heavy chain 1"/>
    <property type="match status" value="1"/>
</dbReference>
<dbReference type="Proteomes" id="UP000095280">
    <property type="component" value="Unplaced"/>
</dbReference>
<dbReference type="Pfam" id="PF18199">
    <property type="entry name" value="Dynein_C"/>
    <property type="match status" value="1"/>
</dbReference>
<dbReference type="FunFam" id="1.20.1270.280:FF:000004">
    <property type="entry name" value="Cytoplasmic dynein heavy chain 2"/>
    <property type="match status" value="1"/>
</dbReference>
<dbReference type="FunFam" id="1.10.472.130:FF:000002">
    <property type="entry name" value="Cytoplasmic dynein heavy chain 1"/>
    <property type="match status" value="1"/>
</dbReference>
<dbReference type="InterPro" id="IPR024317">
    <property type="entry name" value="Dynein_heavy_chain_D4_dom"/>
</dbReference>
<comment type="similarity">
    <text evidence="2">Belongs to the dynein heavy chain family.</text>
</comment>
<keyword evidence="11 15" id="KW-0175">Coiled coil</keyword>
<feature type="coiled-coil region" evidence="15">
    <location>
        <begin position="1447"/>
        <end position="1474"/>
    </location>
</feature>
<feature type="coiled-coil region" evidence="15">
    <location>
        <begin position="1760"/>
        <end position="1787"/>
    </location>
</feature>
<dbReference type="FunFam" id="1.20.58.1120:FF:000003">
    <property type="entry name" value="Cytoplasmic dynein heavy chain 1"/>
    <property type="match status" value="1"/>
</dbReference>
<dbReference type="FunFam" id="1.20.140.100:FF:000002">
    <property type="entry name" value="Cytoplasmic dynein heavy chain 1"/>
    <property type="match status" value="1"/>
</dbReference>
<dbReference type="InterPro" id="IPR041658">
    <property type="entry name" value="AAA_lid_11"/>
</dbReference>
<keyword evidence="13" id="KW-0206">Cytoskeleton</keyword>
<dbReference type="GO" id="GO:0008569">
    <property type="term" value="F:minus-end-directed microtubule motor activity"/>
    <property type="evidence" value="ECO:0007669"/>
    <property type="project" value="InterPro"/>
</dbReference>
<dbReference type="InterPro" id="IPR003593">
    <property type="entry name" value="AAA+_ATPase"/>
</dbReference>
<dbReference type="Pfam" id="PF08385">
    <property type="entry name" value="DHC_N1"/>
    <property type="match status" value="2"/>
</dbReference>
<dbReference type="Pfam" id="PF08393">
    <property type="entry name" value="DHC_N2"/>
    <property type="match status" value="1"/>
</dbReference>
<dbReference type="InterPro" id="IPR024743">
    <property type="entry name" value="Dynein_HC_stalk"/>
</dbReference>
<dbReference type="Gene3D" id="3.10.490.20">
    <property type="match status" value="1"/>
</dbReference>
<dbReference type="Pfam" id="PF17852">
    <property type="entry name" value="Dynein_AAA_lid"/>
    <property type="match status" value="1"/>
</dbReference>
<dbReference type="Gene3D" id="1.20.920.60">
    <property type="match status" value="1"/>
</dbReference>
<dbReference type="GO" id="GO:0045505">
    <property type="term" value="F:dynein intermediate chain binding"/>
    <property type="evidence" value="ECO:0007669"/>
    <property type="project" value="InterPro"/>
</dbReference>
<feature type="domain" description="AAA+ ATPase" evidence="17">
    <location>
        <begin position="2381"/>
        <end position="2640"/>
    </location>
</feature>
<evidence type="ECO:0000256" key="4">
    <source>
        <dbReference type="ARBA" id="ARBA00022197"/>
    </source>
</evidence>
<dbReference type="InterPro" id="IPR042222">
    <property type="entry name" value="Dynein_2_N"/>
</dbReference>
<evidence type="ECO:0000256" key="15">
    <source>
        <dbReference type="SAM" id="Coils"/>
    </source>
</evidence>
<dbReference type="FunFam" id="1.20.920.20:FF:000005">
    <property type="entry name" value="Dynein cytoplasmic 1 heavy chain 1"/>
    <property type="match status" value="1"/>
</dbReference>
<dbReference type="FunFam" id="1.10.287.2620:FF:000001">
    <property type="entry name" value="Cytoplasmic dynein heavy chain 1"/>
    <property type="match status" value="1"/>
</dbReference>
<dbReference type="FunFam" id="1.20.920.30:FF:000001">
    <property type="entry name" value="Cytoplasmic dynein heavy chain 1"/>
    <property type="match status" value="1"/>
</dbReference>
<dbReference type="Pfam" id="PF12774">
    <property type="entry name" value="AAA_6"/>
    <property type="match status" value="1"/>
</dbReference>
<dbReference type="Gene3D" id="3.20.180.20">
    <property type="entry name" value="Dynein heavy chain, N-terminal domain 2"/>
    <property type="match status" value="1"/>
</dbReference>
<dbReference type="FunFam" id="1.10.8.710:FF:000005">
    <property type="entry name" value="Cytoplasmic dynein heavy chain 1"/>
    <property type="match status" value="1"/>
</dbReference>
<dbReference type="InterPro" id="IPR035706">
    <property type="entry name" value="AAA_9"/>
</dbReference>
<dbReference type="FunFam" id="1.10.8.720:FF:000003">
    <property type="entry name" value="Cytoplasmic dynein heavy chain 2"/>
    <property type="match status" value="1"/>
</dbReference>
<dbReference type="GO" id="GO:0007018">
    <property type="term" value="P:microtubule-based movement"/>
    <property type="evidence" value="ECO:0007669"/>
    <property type="project" value="InterPro"/>
</dbReference>
<evidence type="ECO:0000256" key="14">
    <source>
        <dbReference type="ARBA" id="ARBA00033439"/>
    </source>
</evidence>
<evidence type="ECO:0000256" key="8">
    <source>
        <dbReference type="ARBA" id="ARBA00022741"/>
    </source>
</evidence>
<dbReference type="InterPro" id="IPR013602">
    <property type="entry name" value="Dynein_heavy_linker"/>
</dbReference>
<dbReference type="Pfam" id="PF12775">
    <property type="entry name" value="AAA_7"/>
    <property type="match status" value="1"/>
</dbReference>
<evidence type="ECO:0000256" key="5">
    <source>
        <dbReference type="ARBA" id="ARBA00022490"/>
    </source>
</evidence>
<feature type="region of interest" description="Disordered" evidence="16">
    <location>
        <begin position="505"/>
        <end position="527"/>
    </location>
</feature>
<evidence type="ECO:0000259" key="17">
    <source>
        <dbReference type="SMART" id="SM00382"/>
    </source>
</evidence>
<evidence type="ECO:0000256" key="3">
    <source>
        <dbReference type="ARBA" id="ARBA00011655"/>
    </source>
</evidence>
<evidence type="ECO:0000256" key="2">
    <source>
        <dbReference type="ARBA" id="ARBA00008887"/>
    </source>
</evidence>
<dbReference type="Gene3D" id="1.20.1270.280">
    <property type="match status" value="1"/>
</dbReference>
<dbReference type="Gene3D" id="1.20.920.20">
    <property type="match status" value="3"/>
</dbReference>
<dbReference type="GO" id="GO:0051959">
    <property type="term" value="F:dynein light intermediate chain binding"/>
    <property type="evidence" value="ECO:0007669"/>
    <property type="project" value="InterPro"/>
</dbReference>
<dbReference type="InterPro" id="IPR026983">
    <property type="entry name" value="DHC"/>
</dbReference>
<dbReference type="InterPro" id="IPR042219">
    <property type="entry name" value="AAA_lid_11_sf"/>
</dbReference>
<comment type="subcellular location">
    <subcellularLocation>
        <location evidence="1">Cytoplasm</location>
        <location evidence="1">Cytoskeleton</location>
    </subcellularLocation>
</comment>
<evidence type="ECO:0000256" key="16">
    <source>
        <dbReference type="SAM" id="MobiDB-lite"/>
    </source>
</evidence>
<dbReference type="FunFam" id="3.40.50.300:FF:000122">
    <property type="entry name" value="Cytoplasmic dynein 1 heavy chain"/>
    <property type="match status" value="1"/>
</dbReference>
<keyword evidence="7" id="KW-0677">Repeat</keyword>
<dbReference type="InterPro" id="IPR013594">
    <property type="entry name" value="Dynein_heavy_tail"/>
</dbReference>
<dbReference type="Gene3D" id="1.20.140.100">
    <property type="entry name" value="Dynein heavy chain, N-terminal domain 2"/>
    <property type="match status" value="1"/>
</dbReference>
<dbReference type="Gene3D" id="1.10.8.1220">
    <property type="match status" value="1"/>
</dbReference>
<dbReference type="Pfam" id="PF18198">
    <property type="entry name" value="AAA_lid_11"/>
    <property type="match status" value="1"/>
</dbReference>
<feature type="coiled-coil region" evidence="15">
    <location>
        <begin position="4017"/>
        <end position="4044"/>
    </location>
</feature>
<keyword evidence="8" id="KW-0547">Nucleotide-binding</keyword>